<dbReference type="PANTHER" id="PTHR46224:SF56">
    <property type="match status" value="1"/>
</dbReference>
<dbReference type="Gene3D" id="1.25.40.10">
    <property type="entry name" value="Tetratricopeptide repeat domain"/>
    <property type="match status" value="1"/>
</dbReference>
<reference evidence="4 5" key="2">
    <citation type="submission" date="2024-10" db="EMBL/GenBank/DDBJ databases">
        <authorList>
            <person name="Ryan C."/>
        </authorList>
    </citation>
    <scope>NUCLEOTIDE SEQUENCE [LARGE SCALE GENOMIC DNA]</scope>
</reference>
<feature type="repeat" description="ANK" evidence="1">
    <location>
        <begin position="116"/>
        <end position="148"/>
    </location>
</feature>
<dbReference type="SUPFAM" id="SSF48452">
    <property type="entry name" value="TPR-like"/>
    <property type="match status" value="1"/>
</dbReference>
<dbReference type="PANTHER" id="PTHR46224">
    <property type="entry name" value="ANKYRIN REPEAT FAMILY PROTEIN"/>
    <property type="match status" value="1"/>
</dbReference>
<dbReference type="InterPro" id="IPR051616">
    <property type="entry name" value="Cul2-RING_E3_ligase_SR"/>
</dbReference>
<dbReference type="EMBL" id="OZ075117">
    <property type="protein sequence ID" value="CAL5080652.1"/>
    <property type="molecule type" value="Genomic_DNA"/>
</dbReference>
<evidence type="ECO:0000256" key="2">
    <source>
        <dbReference type="PROSITE-ProRule" id="PRU00339"/>
    </source>
</evidence>
<evidence type="ECO:0000256" key="1">
    <source>
        <dbReference type="PROSITE-ProRule" id="PRU00023"/>
    </source>
</evidence>
<sequence length="481" mass="51506">MDSSPSSSGRPPSHPQGARAPLLMLRNPSPRANISMDDDTVKLLKAAYNGDVPQFKKLAKRLEKAGKSMAEVVVGMEAPLHRGYGPLHYAALRGKVEMCKFLIKDLKFSVDTTEALGMTPLMLAIQYRRSAVGRLLLGHGADPNKTCSNGSTPLHMAASLDTCEGAKLLLSKGAYVDPMWEQKTPLFLACQCGNDRMMELLLRHRADPNAAVLLAHTPLKAATSAHSLKGAELLIKPNSAVLSAQTHTPLKAATYAHSLKGVELLIKAGADVNAGHPSTALMLAAFAGYTDCIKCLLKAGADANIPDNKGTVAVEIAAIQGLQECVEILFPVTAPLARVADWSIDGITQHAKITRSNPQDHLLQEDGKPDFEADGDAAFSERDYARALTLYTKALETDPDNSTLYAKMSLCSLHTGDKGKALDDAGTYKGMQPNLSKSCYAQGAALILMKEYDRACEALMSGLHLDFGSKPTDIAYSGDHQ</sequence>
<reference evidence="5" key="1">
    <citation type="submission" date="2024-06" db="EMBL/GenBank/DDBJ databases">
        <authorList>
            <person name="Ryan C."/>
        </authorList>
    </citation>
    <scope>NUCLEOTIDE SEQUENCE [LARGE SCALE GENOMIC DNA]</scope>
</reference>
<dbReference type="PRINTS" id="PR01415">
    <property type="entry name" value="ANKYRIN"/>
</dbReference>
<keyword evidence="5" id="KW-1185">Reference proteome</keyword>
<dbReference type="InterPro" id="IPR036770">
    <property type="entry name" value="Ankyrin_rpt-contain_sf"/>
</dbReference>
<dbReference type="Gene3D" id="1.25.40.20">
    <property type="entry name" value="Ankyrin repeat-containing domain"/>
    <property type="match status" value="3"/>
</dbReference>
<dbReference type="InterPro" id="IPR002110">
    <property type="entry name" value="Ankyrin_rpt"/>
</dbReference>
<dbReference type="PROSITE" id="PS50005">
    <property type="entry name" value="TPR"/>
    <property type="match status" value="1"/>
</dbReference>
<gene>
    <name evidence="4" type="ORF">URODEC1_LOCUS108192</name>
</gene>
<organism evidence="4 5">
    <name type="scientific">Urochloa decumbens</name>
    <dbReference type="NCBI Taxonomy" id="240449"/>
    <lineage>
        <taxon>Eukaryota</taxon>
        <taxon>Viridiplantae</taxon>
        <taxon>Streptophyta</taxon>
        <taxon>Embryophyta</taxon>
        <taxon>Tracheophyta</taxon>
        <taxon>Spermatophyta</taxon>
        <taxon>Magnoliopsida</taxon>
        <taxon>Liliopsida</taxon>
        <taxon>Poales</taxon>
        <taxon>Poaceae</taxon>
        <taxon>PACMAD clade</taxon>
        <taxon>Panicoideae</taxon>
        <taxon>Panicodae</taxon>
        <taxon>Paniceae</taxon>
        <taxon>Melinidinae</taxon>
        <taxon>Urochloa</taxon>
    </lineage>
</organism>
<dbReference type="InterPro" id="IPR011990">
    <property type="entry name" value="TPR-like_helical_dom_sf"/>
</dbReference>
<feature type="region of interest" description="Disordered" evidence="3">
    <location>
        <begin position="1"/>
        <end position="21"/>
    </location>
</feature>
<dbReference type="PROSITE" id="PS50297">
    <property type="entry name" value="ANK_REP_REGION"/>
    <property type="match status" value="6"/>
</dbReference>
<dbReference type="AlphaFoldDB" id="A0ABC9FS05"/>
<feature type="repeat" description="TPR" evidence="2">
    <location>
        <begin position="368"/>
        <end position="401"/>
    </location>
</feature>
<feature type="repeat" description="ANK" evidence="1">
    <location>
        <begin position="276"/>
        <end position="308"/>
    </location>
</feature>
<evidence type="ECO:0000256" key="3">
    <source>
        <dbReference type="SAM" id="MobiDB-lite"/>
    </source>
</evidence>
<dbReference type="SMART" id="SM00248">
    <property type="entry name" value="ANK"/>
    <property type="match status" value="6"/>
</dbReference>
<dbReference type="InterPro" id="IPR019734">
    <property type="entry name" value="TPR_rpt"/>
</dbReference>
<protein>
    <submittedName>
        <fullName evidence="4">Uncharacterized protein</fullName>
    </submittedName>
</protein>
<keyword evidence="1" id="KW-0040">ANK repeat</keyword>
<dbReference type="Proteomes" id="UP001497457">
    <property type="component" value="Chromosome 7b"/>
</dbReference>
<feature type="repeat" description="ANK" evidence="1">
    <location>
        <begin position="245"/>
        <end position="277"/>
    </location>
</feature>
<proteinExistence type="predicted"/>
<evidence type="ECO:0000313" key="4">
    <source>
        <dbReference type="EMBL" id="CAL5080652.1"/>
    </source>
</evidence>
<accession>A0ABC9FS05</accession>
<name>A0ABC9FS05_9POAL</name>
<dbReference type="Pfam" id="PF00023">
    <property type="entry name" value="Ank"/>
    <property type="match status" value="2"/>
</dbReference>
<dbReference type="SUPFAM" id="SSF48403">
    <property type="entry name" value="Ankyrin repeat"/>
    <property type="match status" value="1"/>
</dbReference>
<dbReference type="PROSITE" id="PS50088">
    <property type="entry name" value="ANK_REPEAT"/>
    <property type="match status" value="6"/>
</dbReference>
<dbReference type="Pfam" id="PF12796">
    <property type="entry name" value="Ank_2"/>
    <property type="match status" value="2"/>
</dbReference>
<evidence type="ECO:0000313" key="5">
    <source>
        <dbReference type="Proteomes" id="UP001497457"/>
    </source>
</evidence>
<feature type="repeat" description="ANK" evidence="1">
    <location>
        <begin position="82"/>
        <end position="104"/>
    </location>
</feature>
<keyword evidence="2" id="KW-0802">TPR repeat</keyword>
<feature type="repeat" description="ANK" evidence="1">
    <location>
        <begin position="149"/>
        <end position="177"/>
    </location>
</feature>
<feature type="compositionally biased region" description="Low complexity" evidence="3">
    <location>
        <begin position="1"/>
        <end position="11"/>
    </location>
</feature>
<feature type="repeat" description="ANK" evidence="1">
    <location>
        <begin position="181"/>
        <end position="213"/>
    </location>
</feature>